<evidence type="ECO:0000313" key="1">
    <source>
        <dbReference type="EMBL" id="KAH7030177.1"/>
    </source>
</evidence>
<gene>
    <name evidence="1" type="ORF">B0J12DRAFT_682162</name>
</gene>
<sequence>MALIEGKTKETKGDFYVLSSELDHPYSIPQTTPTPAESVSTYHIYHQRRFHYRLSHDRDAYKDKVVPFWPEYWRYSRRKWQTKLEEKLRPSHEKDPYIDAPGYFVHKPRIFGGHVPFRTPRTLRLGQSKKSPPLCLIHTSWFWRRWKIQFCDGLDEPGVVDPRGVVGASYGYANRRDAIRRGGNQPNGFIKGYAVKRVRLCGDTGKEYHRCVNRERKGKDMQTDEKATPLEVSTVVSLVWDAPFTHEARRYSFRYGGLNFYWKGTSVVHYPGLWGFSTIFNHLKLVVEVPVVVFPSIGPGTEQNHMKRPPEFRNTRNAYPQAMLQTCEVILATYVASPAPRKAGILHIRNDALMQLLKTYLPSHYECLNTQLERHANIESTYLAGISPGLEQLADSQLYKCVIATAVCMVIAEQQKREWAKHILKLVAKNPCKCCLMC</sequence>
<dbReference type="EMBL" id="JAGTJR010000045">
    <property type="protein sequence ID" value="KAH7030177.1"/>
    <property type="molecule type" value="Genomic_DNA"/>
</dbReference>
<proteinExistence type="predicted"/>
<evidence type="ECO:0000313" key="2">
    <source>
        <dbReference type="Proteomes" id="UP000774617"/>
    </source>
</evidence>
<organism evidence="1 2">
    <name type="scientific">Macrophomina phaseolina</name>
    <dbReference type="NCBI Taxonomy" id="35725"/>
    <lineage>
        <taxon>Eukaryota</taxon>
        <taxon>Fungi</taxon>
        <taxon>Dikarya</taxon>
        <taxon>Ascomycota</taxon>
        <taxon>Pezizomycotina</taxon>
        <taxon>Dothideomycetes</taxon>
        <taxon>Dothideomycetes incertae sedis</taxon>
        <taxon>Botryosphaeriales</taxon>
        <taxon>Botryosphaeriaceae</taxon>
        <taxon>Macrophomina</taxon>
    </lineage>
</organism>
<accession>A0ABQ8FYP8</accession>
<comment type="caution">
    <text evidence="1">The sequence shown here is derived from an EMBL/GenBank/DDBJ whole genome shotgun (WGS) entry which is preliminary data.</text>
</comment>
<protein>
    <submittedName>
        <fullName evidence="1">Uncharacterized protein</fullName>
    </submittedName>
</protein>
<reference evidence="1 2" key="1">
    <citation type="journal article" date="2021" name="Nat. Commun.">
        <title>Genetic determinants of endophytism in the Arabidopsis root mycobiome.</title>
        <authorList>
            <person name="Mesny F."/>
            <person name="Miyauchi S."/>
            <person name="Thiergart T."/>
            <person name="Pickel B."/>
            <person name="Atanasova L."/>
            <person name="Karlsson M."/>
            <person name="Huettel B."/>
            <person name="Barry K.W."/>
            <person name="Haridas S."/>
            <person name="Chen C."/>
            <person name="Bauer D."/>
            <person name="Andreopoulos W."/>
            <person name="Pangilinan J."/>
            <person name="LaButti K."/>
            <person name="Riley R."/>
            <person name="Lipzen A."/>
            <person name="Clum A."/>
            <person name="Drula E."/>
            <person name="Henrissat B."/>
            <person name="Kohler A."/>
            <person name="Grigoriev I.V."/>
            <person name="Martin F.M."/>
            <person name="Hacquard S."/>
        </authorList>
    </citation>
    <scope>NUCLEOTIDE SEQUENCE [LARGE SCALE GENOMIC DNA]</scope>
    <source>
        <strain evidence="1 2">MPI-SDFR-AT-0080</strain>
    </source>
</reference>
<keyword evidence="2" id="KW-1185">Reference proteome</keyword>
<name>A0ABQ8FYP8_9PEZI</name>
<dbReference type="Proteomes" id="UP000774617">
    <property type="component" value="Unassembled WGS sequence"/>
</dbReference>